<dbReference type="PANTHER" id="PTHR23138:SF87">
    <property type="entry name" value="E3 SUMO-PROTEIN LIGASE RANBP2"/>
    <property type="match status" value="1"/>
</dbReference>
<dbReference type="InterPro" id="IPR007965">
    <property type="entry name" value="GNAT_ATAT"/>
</dbReference>
<dbReference type="AlphaFoldDB" id="A0A813G6S9"/>
<dbReference type="GO" id="GO:0019799">
    <property type="term" value="F:tubulin N-acetyltransferase activity"/>
    <property type="evidence" value="ECO:0007669"/>
    <property type="project" value="InterPro"/>
</dbReference>
<sequence length="403" mass="45479">DLRLPKVGETEDTVYLLAEGSDVLGMARVGIRSINALNPLLANATDTGYAQTAVKGGYGAYQTSLQQINPKCLLDIFVVDSFCRRGLGRVLVDAVLEAEGFGSRPTKVAYYIPSPQFCAFLKKHYDLDLCRGKMASKCLLFDDYFRKEEPVREAPAEQTAKATKVCCGPTDDEPVLEEVPEMAELKGVDPLDAYKAKEELFFTRRTKMFVWNEDEWQDAGAGEVHLLNHTASGRVRLIWQQETSLRVLANHFLVNRAGFCELEKHSKGNDKTWMWTAQERVLQRRFALKFKSNEEATHFKELFDEAKYRSWSAVSEPAEYVLLRKVGVTADKRLNSTHVRILPVGASVQLLEMEYIAQEQRMRARIVTPPGWITVLSHNPADAGSHAAMRKDLERFSEVVKGK</sequence>
<dbReference type="SUPFAM" id="SSF50729">
    <property type="entry name" value="PH domain-like"/>
    <property type="match status" value="1"/>
</dbReference>
<dbReference type="Gene3D" id="2.30.29.30">
    <property type="entry name" value="Pleckstrin-homology domain (PH domain)/Phosphotyrosine-binding domain (PTB)"/>
    <property type="match status" value="1"/>
</dbReference>
<keyword evidence="4" id="KW-1185">Reference proteome</keyword>
<protein>
    <recommendedName>
        <fullName evidence="5">N-acetyltransferase domain-containing protein</fullName>
    </recommendedName>
</protein>
<dbReference type="CDD" id="cd00835">
    <property type="entry name" value="RanBD_family"/>
    <property type="match status" value="1"/>
</dbReference>
<dbReference type="EMBL" id="CAJNNV010027477">
    <property type="protein sequence ID" value="CAE8620499.1"/>
    <property type="molecule type" value="Genomic_DNA"/>
</dbReference>
<dbReference type="PROSITE" id="PS51730">
    <property type="entry name" value="GNAT_ATAT"/>
    <property type="match status" value="1"/>
</dbReference>
<evidence type="ECO:0000313" key="3">
    <source>
        <dbReference type="EMBL" id="CAE8620499.1"/>
    </source>
</evidence>
<dbReference type="Gene3D" id="3.40.630.30">
    <property type="match status" value="1"/>
</dbReference>
<evidence type="ECO:0000313" key="4">
    <source>
        <dbReference type="Proteomes" id="UP000654075"/>
    </source>
</evidence>
<dbReference type="Pfam" id="PF00638">
    <property type="entry name" value="Ran_BP1"/>
    <property type="match status" value="1"/>
</dbReference>
<dbReference type="GO" id="GO:0005643">
    <property type="term" value="C:nuclear pore"/>
    <property type="evidence" value="ECO:0007669"/>
    <property type="project" value="TreeGrafter"/>
</dbReference>
<dbReference type="GO" id="GO:0005096">
    <property type="term" value="F:GTPase activator activity"/>
    <property type="evidence" value="ECO:0007669"/>
    <property type="project" value="TreeGrafter"/>
</dbReference>
<dbReference type="PANTHER" id="PTHR23138">
    <property type="entry name" value="RAN BINDING PROTEIN"/>
    <property type="match status" value="1"/>
</dbReference>
<accession>A0A813G6S9</accession>
<gene>
    <name evidence="3" type="ORF">PGLA1383_LOCUS38056</name>
</gene>
<dbReference type="InterPro" id="IPR000156">
    <property type="entry name" value="Ran_bind_dom"/>
</dbReference>
<dbReference type="InterPro" id="IPR011993">
    <property type="entry name" value="PH-like_dom_sf"/>
</dbReference>
<evidence type="ECO:0008006" key="5">
    <source>
        <dbReference type="Google" id="ProtNLM"/>
    </source>
</evidence>
<feature type="non-terminal residue" evidence="3">
    <location>
        <position position="1"/>
    </location>
</feature>
<dbReference type="GO" id="GO:0005874">
    <property type="term" value="C:microtubule"/>
    <property type="evidence" value="ECO:0007669"/>
    <property type="project" value="InterPro"/>
</dbReference>
<name>A0A813G6S9_POLGL</name>
<dbReference type="PROSITE" id="PS50196">
    <property type="entry name" value="RANBD1"/>
    <property type="match status" value="1"/>
</dbReference>
<dbReference type="GO" id="GO:0005737">
    <property type="term" value="C:cytoplasm"/>
    <property type="evidence" value="ECO:0007669"/>
    <property type="project" value="TreeGrafter"/>
</dbReference>
<feature type="domain" description="N-acetyltransferase" evidence="2">
    <location>
        <begin position="1"/>
        <end position="144"/>
    </location>
</feature>
<organism evidence="3 4">
    <name type="scientific">Polarella glacialis</name>
    <name type="common">Dinoflagellate</name>
    <dbReference type="NCBI Taxonomy" id="89957"/>
    <lineage>
        <taxon>Eukaryota</taxon>
        <taxon>Sar</taxon>
        <taxon>Alveolata</taxon>
        <taxon>Dinophyceae</taxon>
        <taxon>Suessiales</taxon>
        <taxon>Suessiaceae</taxon>
        <taxon>Polarella</taxon>
    </lineage>
</organism>
<dbReference type="InterPro" id="IPR045255">
    <property type="entry name" value="RanBP1-like"/>
</dbReference>
<evidence type="ECO:0000259" key="2">
    <source>
        <dbReference type="PROSITE" id="PS51730"/>
    </source>
</evidence>
<feature type="domain" description="RanBD1" evidence="1">
    <location>
        <begin position="175"/>
        <end position="307"/>
    </location>
</feature>
<proteinExistence type="predicted"/>
<dbReference type="Pfam" id="PF05301">
    <property type="entry name" value="Acetyltransf_16"/>
    <property type="match status" value="1"/>
</dbReference>
<dbReference type="OrthoDB" id="2357150at2759"/>
<comment type="caution">
    <text evidence="3">The sequence shown here is derived from an EMBL/GenBank/DDBJ whole genome shotgun (WGS) entry which is preliminary data.</text>
</comment>
<evidence type="ECO:0000259" key="1">
    <source>
        <dbReference type="PROSITE" id="PS50196"/>
    </source>
</evidence>
<reference evidence="3" key="1">
    <citation type="submission" date="2021-02" db="EMBL/GenBank/DDBJ databases">
        <authorList>
            <person name="Dougan E. K."/>
            <person name="Rhodes N."/>
            <person name="Thang M."/>
            <person name="Chan C."/>
        </authorList>
    </citation>
    <scope>NUCLEOTIDE SEQUENCE</scope>
</reference>
<dbReference type="Proteomes" id="UP000654075">
    <property type="component" value="Unassembled WGS sequence"/>
</dbReference>
<dbReference type="SMART" id="SM00160">
    <property type="entry name" value="RanBD"/>
    <property type="match status" value="1"/>
</dbReference>